<dbReference type="AlphaFoldDB" id="D8T5V7"/>
<protein>
    <recommendedName>
        <fullName evidence="2">NAD(P)-binding domain-containing protein</fullName>
    </recommendedName>
</protein>
<dbReference type="Gene3D" id="3.40.50.720">
    <property type="entry name" value="NAD(P)-binding Rossmann-like Domain"/>
    <property type="match status" value="1"/>
</dbReference>
<dbReference type="GO" id="GO:0044877">
    <property type="term" value="F:protein-containing complex binding"/>
    <property type="evidence" value="ECO:0000318"/>
    <property type="project" value="GO_Central"/>
</dbReference>
<evidence type="ECO:0000256" key="1">
    <source>
        <dbReference type="SAM" id="MobiDB-lite"/>
    </source>
</evidence>
<dbReference type="OMA" id="QMYKING"/>
<dbReference type="GO" id="GO:0006744">
    <property type="term" value="P:ubiquinone biosynthetic process"/>
    <property type="evidence" value="ECO:0000318"/>
    <property type="project" value="GO_Central"/>
</dbReference>
<keyword evidence="4" id="KW-1185">Reference proteome</keyword>
<feature type="region of interest" description="Disordered" evidence="1">
    <location>
        <begin position="34"/>
        <end position="53"/>
    </location>
</feature>
<dbReference type="SUPFAM" id="SSF51735">
    <property type="entry name" value="NAD(P)-binding Rossmann-fold domains"/>
    <property type="match status" value="1"/>
</dbReference>
<dbReference type="EMBL" id="GL377678">
    <property type="protein sequence ID" value="EFJ08035.1"/>
    <property type="molecule type" value="Genomic_DNA"/>
</dbReference>
<evidence type="ECO:0000259" key="2">
    <source>
        <dbReference type="Pfam" id="PF13460"/>
    </source>
</evidence>
<feature type="domain" description="NAD(P)-binding" evidence="2">
    <location>
        <begin position="64"/>
        <end position="208"/>
    </location>
</feature>
<dbReference type="eggNOG" id="KOG4288">
    <property type="taxonomic scope" value="Eukaryota"/>
</dbReference>
<dbReference type="Proteomes" id="UP000001514">
    <property type="component" value="Unassembled WGS sequence"/>
</dbReference>
<name>D8T5V7_SELML</name>
<organism evidence="4">
    <name type="scientific">Selaginella moellendorffii</name>
    <name type="common">Spikemoss</name>
    <dbReference type="NCBI Taxonomy" id="88036"/>
    <lineage>
        <taxon>Eukaryota</taxon>
        <taxon>Viridiplantae</taxon>
        <taxon>Streptophyta</taxon>
        <taxon>Embryophyta</taxon>
        <taxon>Tracheophyta</taxon>
        <taxon>Lycopodiopsida</taxon>
        <taxon>Selaginellales</taxon>
        <taxon>Selaginellaceae</taxon>
        <taxon>Selaginella</taxon>
    </lineage>
</organism>
<dbReference type="PANTHER" id="PTHR12126:SF16">
    <property type="entry name" value="MIOREX COMPLEX COMPONENT 2"/>
    <property type="match status" value="1"/>
</dbReference>
<gene>
    <name evidence="3" type="ORF">SELMODRAFT_272175</name>
</gene>
<dbReference type="InterPro" id="IPR036291">
    <property type="entry name" value="NAD(P)-bd_dom_sf"/>
</dbReference>
<dbReference type="PANTHER" id="PTHR12126">
    <property type="entry name" value="NADH-UBIQUINONE OXIDOREDUCTASE 39 KDA SUBUNIT-RELATED"/>
    <property type="match status" value="1"/>
</dbReference>
<dbReference type="FunCoup" id="D8T5V7">
    <property type="interactions" value="815"/>
</dbReference>
<dbReference type="GO" id="GO:0005739">
    <property type="term" value="C:mitochondrion"/>
    <property type="evidence" value="ECO:0000318"/>
    <property type="project" value="GO_Central"/>
</dbReference>
<sequence length="286" mass="30499">MVAAALGRAGAKLSGDRSCLWRIAGNEKWRSLCSGPAAKPPPHPTEEAETVDVQPERSKILVLGGNGFVGSHVCREAVVRDIPVASLNRSGKPHIDEPWVNKVEWIRGNLIGPNTIGEHMKDVSAVISCVGGFGSNDTMRKINGDANVKAINAAADSGVKRFVYVSASDLGFASYILRGYFEGKKAAENAVMSRFPYGGVILRPGFIHGTRRVGSIQLPLGVIGTPLEMAFRNLKSMTRVPVLGNLVVPPVKVTSVAKASIRSAVDNAVPPGVLDVWGIMRLGDHY</sequence>
<evidence type="ECO:0000313" key="4">
    <source>
        <dbReference type="Proteomes" id="UP000001514"/>
    </source>
</evidence>
<accession>D8T5V7</accession>
<dbReference type="InParanoid" id="D8T5V7"/>
<dbReference type="OrthoDB" id="276721at2759"/>
<proteinExistence type="predicted"/>
<dbReference type="Pfam" id="PF13460">
    <property type="entry name" value="NAD_binding_10"/>
    <property type="match status" value="1"/>
</dbReference>
<evidence type="ECO:0000313" key="3">
    <source>
        <dbReference type="EMBL" id="EFJ08035.1"/>
    </source>
</evidence>
<reference evidence="3 4" key="1">
    <citation type="journal article" date="2011" name="Science">
        <title>The Selaginella genome identifies genetic changes associated with the evolution of vascular plants.</title>
        <authorList>
            <person name="Banks J.A."/>
            <person name="Nishiyama T."/>
            <person name="Hasebe M."/>
            <person name="Bowman J.L."/>
            <person name="Gribskov M."/>
            <person name="dePamphilis C."/>
            <person name="Albert V.A."/>
            <person name="Aono N."/>
            <person name="Aoyama T."/>
            <person name="Ambrose B.A."/>
            <person name="Ashton N.W."/>
            <person name="Axtell M.J."/>
            <person name="Barker E."/>
            <person name="Barker M.S."/>
            <person name="Bennetzen J.L."/>
            <person name="Bonawitz N.D."/>
            <person name="Chapple C."/>
            <person name="Cheng C."/>
            <person name="Correa L.G."/>
            <person name="Dacre M."/>
            <person name="DeBarry J."/>
            <person name="Dreyer I."/>
            <person name="Elias M."/>
            <person name="Engstrom E.M."/>
            <person name="Estelle M."/>
            <person name="Feng L."/>
            <person name="Finet C."/>
            <person name="Floyd S.K."/>
            <person name="Frommer W.B."/>
            <person name="Fujita T."/>
            <person name="Gramzow L."/>
            <person name="Gutensohn M."/>
            <person name="Harholt J."/>
            <person name="Hattori M."/>
            <person name="Heyl A."/>
            <person name="Hirai T."/>
            <person name="Hiwatashi Y."/>
            <person name="Ishikawa M."/>
            <person name="Iwata M."/>
            <person name="Karol K.G."/>
            <person name="Koehler B."/>
            <person name="Kolukisaoglu U."/>
            <person name="Kubo M."/>
            <person name="Kurata T."/>
            <person name="Lalonde S."/>
            <person name="Li K."/>
            <person name="Li Y."/>
            <person name="Litt A."/>
            <person name="Lyons E."/>
            <person name="Manning G."/>
            <person name="Maruyama T."/>
            <person name="Michael T.P."/>
            <person name="Mikami K."/>
            <person name="Miyazaki S."/>
            <person name="Morinaga S."/>
            <person name="Murata T."/>
            <person name="Mueller-Roeber B."/>
            <person name="Nelson D.R."/>
            <person name="Obara M."/>
            <person name="Oguri Y."/>
            <person name="Olmstead R.G."/>
            <person name="Onodera N."/>
            <person name="Petersen B.L."/>
            <person name="Pils B."/>
            <person name="Prigge M."/>
            <person name="Rensing S.A."/>
            <person name="Riano-Pachon D.M."/>
            <person name="Roberts A.W."/>
            <person name="Sato Y."/>
            <person name="Scheller H.V."/>
            <person name="Schulz B."/>
            <person name="Schulz C."/>
            <person name="Shakirov E.V."/>
            <person name="Shibagaki N."/>
            <person name="Shinohara N."/>
            <person name="Shippen D.E."/>
            <person name="Soerensen I."/>
            <person name="Sotooka R."/>
            <person name="Sugimoto N."/>
            <person name="Sugita M."/>
            <person name="Sumikawa N."/>
            <person name="Tanurdzic M."/>
            <person name="Theissen G."/>
            <person name="Ulvskov P."/>
            <person name="Wakazuki S."/>
            <person name="Weng J.K."/>
            <person name="Willats W.W."/>
            <person name="Wipf D."/>
            <person name="Wolf P.G."/>
            <person name="Yang L."/>
            <person name="Zimmer A.D."/>
            <person name="Zhu Q."/>
            <person name="Mitros T."/>
            <person name="Hellsten U."/>
            <person name="Loque D."/>
            <person name="Otillar R."/>
            <person name="Salamov A."/>
            <person name="Schmutz J."/>
            <person name="Shapiro H."/>
            <person name="Lindquist E."/>
            <person name="Lucas S."/>
            <person name="Rokhsar D."/>
            <person name="Grigoriev I.V."/>
        </authorList>
    </citation>
    <scope>NUCLEOTIDE SEQUENCE [LARGE SCALE GENOMIC DNA]</scope>
</reference>
<dbReference type="InterPro" id="IPR051207">
    <property type="entry name" value="ComplexI_NDUFA9_subunit"/>
</dbReference>
<dbReference type="KEGG" id="smo:SELMODRAFT_272175"/>
<dbReference type="STRING" id="88036.D8T5V7"/>
<dbReference type="InterPro" id="IPR016040">
    <property type="entry name" value="NAD(P)-bd_dom"/>
</dbReference>
<dbReference type="Gramene" id="EFJ08035">
    <property type="protein sequence ID" value="EFJ08035"/>
    <property type="gene ID" value="SELMODRAFT_272175"/>
</dbReference>
<dbReference type="HOGENOM" id="CLU_056467_0_1_1"/>